<accession>A0A517NG16</accession>
<organism evidence="4 5">
    <name type="scientific">Rubripirellula lacrimiformis</name>
    <dbReference type="NCBI Taxonomy" id="1930273"/>
    <lineage>
        <taxon>Bacteria</taxon>
        <taxon>Pseudomonadati</taxon>
        <taxon>Planctomycetota</taxon>
        <taxon>Planctomycetia</taxon>
        <taxon>Pirellulales</taxon>
        <taxon>Pirellulaceae</taxon>
        <taxon>Rubripirellula</taxon>
    </lineage>
</organism>
<evidence type="ECO:0000259" key="2">
    <source>
        <dbReference type="Pfam" id="PF00534"/>
    </source>
</evidence>
<evidence type="ECO:0000256" key="1">
    <source>
        <dbReference type="ARBA" id="ARBA00022679"/>
    </source>
</evidence>
<dbReference type="InterPro" id="IPR001296">
    <property type="entry name" value="Glyco_trans_1"/>
</dbReference>
<dbReference type="RefSeq" id="WP_145172420.1">
    <property type="nucleotide sequence ID" value="NZ_CP036525.1"/>
</dbReference>
<dbReference type="GO" id="GO:0102710">
    <property type="term" value="F:D-inositol-3-phosphate glycosyltransferase activity"/>
    <property type="evidence" value="ECO:0007669"/>
    <property type="project" value="UniProtKB-EC"/>
</dbReference>
<feature type="domain" description="Glycosyl transferase family 1" evidence="2">
    <location>
        <begin position="149"/>
        <end position="294"/>
    </location>
</feature>
<dbReference type="Pfam" id="PF13439">
    <property type="entry name" value="Glyco_transf_4"/>
    <property type="match status" value="1"/>
</dbReference>
<dbReference type="AlphaFoldDB" id="A0A517NG16"/>
<dbReference type="Gene3D" id="3.40.50.2000">
    <property type="entry name" value="Glycogen Phosphorylase B"/>
    <property type="match status" value="2"/>
</dbReference>
<keyword evidence="5" id="KW-1185">Reference proteome</keyword>
<sequence>MPGLYFDQRWCAQHGIGRFATETRKHLVGWNDLPINGYPTNATDAWRLGRCLRREKATLFFSPGFNVPAFAKCRVVCTIHDLIHVHYRDKQSKLKLAYYKHLQRPVVRRSPLTLTVSEFSRQQIIQWYGLRDSQVVCVGNGVSDEFTPDGPRLDTDQRFLLYVGNTRPHKNVDVLLRALSRIDSDLSLTMVMKPNDSIRRRIQQLGLAQRVRFRTGLSDAELAMHYRAAVATVLPSYFEGFGLPLVEAMACGCPVMGADRTSIPEVMGSAGLLFDPDDEESLVEQITRIESPSSDRQSKVALGLRQASRFRWADVAYRIDNALKNVA</sequence>
<evidence type="ECO:0000259" key="3">
    <source>
        <dbReference type="Pfam" id="PF13439"/>
    </source>
</evidence>
<dbReference type="EMBL" id="CP036525">
    <property type="protein sequence ID" value="QDT06018.1"/>
    <property type="molecule type" value="Genomic_DNA"/>
</dbReference>
<dbReference type="OrthoDB" id="283384at2"/>
<dbReference type="Proteomes" id="UP000318538">
    <property type="component" value="Chromosome"/>
</dbReference>
<feature type="domain" description="Glycosyltransferase subfamily 4-like N-terminal" evidence="3">
    <location>
        <begin position="25"/>
        <end position="145"/>
    </location>
</feature>
<proteinExistence type="predicted"/>
<dbReference type="GO" id="GO:0009103">
    <property type="term" value="P:lipopolysaccharide biosynthetic process"/>
    <property type="evidence" value="ECO:0007669"/>
    <property type="project" value="TreeGrafter"/>
</dbReference>
<dbReference type="SUPFAM" id="SSF53756">
    <property type="entry name" value="UDP-Glycosyltransferase/glycogen phosphorylase"/>
    <property type="match status" value="1"/>
</dbReference>
<keyword evidence="4" id="KW-0328">Glycosyltransferase</keyword>
<dbReference type="EC" id="2.4.1.250" evidence="4"/>
<evidence type="ECO:0000313" key="4">
    <source>
        <dbReference type="EMBL" id="QDT06018.1"/>
    </source>
</evidence>
<dbReference type="CDD" id="cd03809">
    <property type="entry name" value="GT4_MtfB-like"/>
    <property type="match status" value="1"/>
</dbReference>
<protein>
    <submittedName>
        <fullName evidence="4">D-inositol 3-phosphate glycosyltransferase</fullName>
        <ecNumber evidence="4">2.4.1.250</ecNumber>
    </submittedName>
</protein>
<name>A0A517NG16_9BACT</name>
<dbReference type="PANTHER" id="PTHR46401">
    <property type="entry name" value="GLYCOSYLTRANSFERASE WBBK-RELATED"/>
    <property type="match status" value="1"/>
</dbReference>
<reference evidence="4 5" key="1">
    <citation type="submission" date="2019-02" db="EMBL/GenBank/DDBJ databases">
        <title>Deep-cultivation of Planctomycetes and their phenomic and genomic characterization uncovers novel biology.</title>
        <authorList>
            <person name="Wiegand S."/>
            <person name="Jogler M."/>
            <person name="Boedeker C."/>
            <person name="Pinto D."/>
            <person name="Vollmers J."/>
            <person name="Rivas-Marin E."/>
            <person name="Kohn T."/>
            <person name="Peeters S.H."/>
            <person name="Heuer A."/>
            <person name="Rast P."/>
            <person name="Oberbeckmann S."/>
            <person name="Bunk B."/>
            <person name="Jeske O."/>
            <person name="Meyerdierks A."/>
            <person name="Storesund J.E."/>
            <person name="Kallscheuer N."/>
            <person name="Luecker S."/>
            <person name="Lage O.M."/>
            <person name="Pohl T."/>
            <person name="Merkel B.J."/>
            <person name="Hornburger P."/>
            <person name="Mueller R.-W."/>
            <person name="Bruemmer F."/>
            <person name="Labrenz M."/>
            <person name="Spormann A.M."/>
            <person name="Op den Camp H."/>
            <person name="Overmann J."/>
            <person name="Amann R."/>
            <person name="Jetten M.S.M."/>
            <person name="Mascher T."/>
            <person name="Medema M.H."/>
            <person name="Devos D.P."/>
            <person name="Kaster A.-K."/>
            <person name="Ovreas L."/>
            <person name="Rohde M."/>
            <person name="Galperin M.Y."/>
            <person name="Jogler C."/>
        </authorList>
    </citation>
    <scope>NUCLEOTIDE SEQUENCE [LARGE SCALE GENOMIC DNA]</scope>
    <source>
        <strain evidence="4 5">K22_7</strain>
    </source>
</reference>
<dbReference type="PANTHER" id="PTHR46401:SF2">
    <property type="entry name" value="GLYCOSYLTRANSFERASE WBBK-RELATED"/>
    <property type="match status" value="1"/>
</dbReference>
<dbReference type="Pfam" id="PF00534">
    <property type="entry name" value="Glycos_transf_1"/>
    <property type="match status" value="1"/>
</dbReference>
<keyword evidence="1 4" id="KW-0808">Transferase</keyword>
<dbReference type="KEGG" id="rlc:K227x_44250"/>
<gene>
    <name evidence="4" type="primary">mshA_5</name>
    <name evidence="4" type="ORF">K227x_44250</name>
</gene>
<dbReference type="InterPro" id="IPR028098">
    <property type="entry name" value="Glyco_trans_4-like_N"/>
</dbReference>
<evidence type="ECO:0000313" key="5">
    <source>
        <dbReference type="Proteomes" id="UP000318538"/>
    </source>
</evidence>